<protein>
    <submittedName>
        <fullName evidence="6">2-dehydro-3-deoxyglucarate aldolase</fullName>
    </submittedName>
</protein>
<dbReference type="PANTHER" id="PTHR30502">
    <property type="entry name" value="2-KETO-3-DEOXY-L-RHAMNONATE ALDOLASE"/>
    <property type="match status" value="1"/>
</dbReference>
<evidence type="ECO:0000256" key="3">
    <source>
        <dbReference type="ARBA" id="ARBA00023239"/>
    </source>
</evidence>
<keyword evidence="2" id="KW-0479">Metal-binding</keyword>
<dbReference type="PANTHER" id="PTHR30502:SF0">
    <property type="entry name" value="PHOSPHOENOLPYRUVATE CARBOXYLASE FAMILY PROTEIN"/>
    <property type="match status" value="1"/>
</dbReference>
<dbReference type="InterPro" id="IPR040442">
    <property type="entry name" value="Pyrv_kinase-like_dom_sf"/>
</dbReference>
<keyword evidence="3" id="KW-0456">Lyase</keyword>
<sequence length="289" mass="29245">MPVNPALRPTFRDALAGASRPLAGMWVCSASPLVAEVCAGGGLDWLLVDMEHGPNGLGSVVAQLQAVAAYPVTPVVRVPANDAVTIKQVLDLGAQNLLVPMVSSAAEARAAVEAVRYPPRGRRGVGSALARSARWNRVDDYLIEADRYVSLFVQVETTAGVEAAAEIAAVDGVDGVFVGPSDLAASMGVLGQQTHPDVVAAVLRAFDAVRGAGVPVGVNAFDPAVAASYLDAGASFVLVGADVALLARGSEALAARFTTDSSGTGHPGTGHPGTGHPGTGHPGTVRAGY</sequence>
<dbReference type="EMBL" id="JAIXCQ010000007">
    <property type="protein sequence ID" value="MCA5894004.1"/>
    <property type="molecule type" value="Genomic_DNA"/>
</dbReference>
<comment type="similarity">
    <text evidence="1">Belongs to the HpcH/HpaI aldolase family.</text>
</comment>
<dbReference type="Gene3D" id="3.20.20.60">
    <property type="entry name" value="Phosphoenolpyruvate-binding domains"/>
    <property type="match status" value="1"/>
</dbReference>
<comment type="caution">
    <text evidence="6">The sequence shown here is derived from an EMBL/GenBank/DDBJ whole genome shotgun (WGS) entry which is preliminary data.</text>
</comment>
<dbReference type="InterPro" id="IPR005000">
    <property type="entry name" value="Aldolase/citrate-lyase_domain"/>
</dbReference>
<accession>A0ABS7ZJJ7</accession>
<reference evidence="6 7" key="1">
    <citation type="submission" date="2021-09" db="EMBL/GenBank/DDBJ databases">
        <title>Isoptericola luteus sp. nov., a novel bacterium isolated from Harbin, the capital city of Heilongjiang province.</title>
        <authorList>
            <person name="Li J."/>
        </authorList>
    </citation>
    <scope>NUCLEOTIDE SEQUENCE [LARGE SCALE GENOMIC DNA]</scope>
    <source>
        <strain evidence="6 7">NEAU-Y5</strain>
    </source>
</reference>
<dbReference type="InterPro" id="IPR050251">
    <property type="entry name" value="HpcH-HpaI_aldolase"/>
</dbReference>
<feature type="region of interest" description="Disordered" evidence="4">
    <location>
        <begin position="258"/>
        <end position="289"/>
    </location>
</feature>
<dbReference type="Proteomes" id="UP001319870">
    <property type="component" value="Unassembled WGS sequence"/>
</dbReference>
<organism evidence="6 7">
    <name type="scientific">Isoptericola luteus</name>
    <dbReference type="NCBI Taxonomy" id="2879484"/>
    <lineage>
        <taxon>Bacteria</taxon>
        <taxon>Bacillati</taxon>
        <taxon>Actinomycetota</taxon>
        <taxon>Actinomycetes</taxon>
        <taxon>Micrococcales</taxon>
        <taxon>Promicromonosporaceae</taxon>
        <taxon>Isoptericola</taxon>
    </lineage>
</organism>
<dbReference type="SUPFAM" id="SSF51621">
    <property type="entry name" value="Phosphoenolpyruvate/pyruvate domain"/>
    <property type="match status" value="1"/>
</dbReference>
<proteinExistence type="inferred from homology"/>
<evidence type="ECO:0000313" key="6">
    <source>
        <dbReference type="EMBL" id="MCA5894004.1"/>
    </source>
</evidence>
<feature type="domain" description="HpcH/HpaI aldolase/citrate lyase" evidence="5">
    <location>
        <begin position="23"/>
        <end position="247"/>
    </location>
</feature>
<keyword evidence="7" id="KW-1185">Reference proteome</keyword>
<evidence type="ECO:0000256" key="4">
    <source>
        <dbReference type="SAM" id="MobiDB-lite"/>
    </source>
</evidence>
<dbReference type="Pfam" id="PF03328">
    <property type="entry name" value="HpcH_HpaI"/>
    <property type="match status" value="1"/>
</dbReference>
<feature type="compositionally biased region" description="Gly residues" evidence="4">
    <location>
        <begin position="265"/>
        <end position="281"/>
    </location>
</feature>
<evidence type="ECO:0000256" key="1">
    <source>
        <dbReference type="ARBA" id="ARBA00005568"/>
    </source>
</evidence>
<evidence type="ECO:0000259" key="5">
    <source>
        <dbReference type="Pfam" id="PF03328"/>
    </source>
</evidence>
<evidence type="ECO:0000256" key="2">
    <source>
        <dbReference type="ARBA" id="ARBA00022723"/>
    </source>
</evidence>
<name>A0ABS7ZJJ7_9MICO</name>
<dbReference type="InterPro" id="IPR015813">
    <property type="entry name" value="Pyrv/PenolPyrv_kinase-like_dom"/>
</dbReference>
<evidence type="ECO:0000313" key="7">
    <source>
        <dbReference type="Proteomes" id="UP001319870"/>
    </source>
</evidence>
<gene>
    <name evidence="6" type="ORF">LEP48_11690</name>
</gene>